<dbReference type="AlphaFoldDB" id="A0A382BCS7"/>
<proteinExistence type="predicted"/>
<reference evidence="1" key="1">
    <citation type="submission" date="2018-05" db="EMBL/GenBank/DDBJ databases">
        <authorList>
            <person name="Lanie J.A."/>
            <person name="Ng W.-L."/>
            <person name="Kazmierczak K.M."/>
            <person name="Andrzejewski T.M."/>
            <person name="Davidsen T.M."/>
            <person name="Wayne K.J."/>
            <person name="Tettelin H."/>
            <person name="Glass J.I."/>
            <person name="Rusch D."/>
            <person name="Podicherti R."/>
            <person name="Tsui H.-C.T."/>
            <person name="Winkler M.E."/>
        </authorList>
    </citation>
    <scope>NUCLEOTIDE SEQUENCE</scope>
</reference>
<sequence length="183" mass="20699">MKFCLQLPFLILITFVLSGHSPWGQYHVYRQKHLLIMSTIQDEPTYPFSKKLVAVINEVLPHASARPARAKHFQRVHSLFSTKQMKVMLLSRSNAVAAFNGEGPFAEYGSLDFRLLYQFGDLQLLGQVDFPDQFAWLVTDAVMRAQSIIEADPPEVVIQLPNLHPGTLIALKNEPMPPLPESM</sequence>
<protein>
    <submittedName>
        <fullName evidence="1">Uncharacterized protein</fullName>
    </submittedName>
</protein>
<name>A0A382BCS7_9ZZZZ</name>
<organism evidence="1">
    <name type="scientific">marine metagenome</name>
    <dbReference type="NCBI Taxonomy" id="408172"/>
    <lineage>
        <taxon>unclassified sequences</taxon>
        <taxon>metagenomes</taxon>
        <taxon>ecological metagenomes</taxon>
    </lineage>
</organism>
<dbReference type="EMBL" id="UINC01029123">
    <property type="protein sequence ID" value="SVB11321.1"/>
    <property type="molecule type" value="Genomic_DNA"/>
</dbReference>
<gene>
    <name evidence="1" type="ORF">METZ01_LOCUS164175</name>
</gene>
<evidence type="ECO:0000313" key="1">
    <source>
        <dbReference type="EMBL" id="SVB11321.1"/>
    </source>
</evidence>
<accession>A0A382BCS7</accession>